<organism evidence="1 2">
    <name type="scientific">Thermocatellispora tengchongensis</name>
    <dbReference type="NCBI Taxonomy" id="1073253"/>
    <lineage>
        <taxon>Bacteria</taxon>
        <taxon>Bacillati</taxon>
        <taxon>Actinomycetota</taxon>
        <taxon>Actinomycetes</taxon>
        <taxon>Streptosporangiales</taxon>
        <taxon>Streptosporangiaceae</taxon>
        <taxon>Thermocatellispora</taxon>
    </lineage>
</organism>
<name>A0A840PK14_9ACTN</name>
<dbReference type="EMBL" id="JACHGN010000028">
    <property type="protein sequence ID" value="MBB5139256.1"/>
    <property type="molecule type" value="Genomic_DNA"/>
</dbReference>
<dbReference type="AlphaFoldDB" id="A0A840PK14"/>
<accession>A0A840PK14</accession>
<proteinExistence type="predicted"/>
<evidence type="ECO:0000313" key="1">
    <source>
        <dbReference type="EMBL" id="MBB5139256.1"/>
    </source>
</evidence>
<gene>
    <name evidence="1" type="ORF">HNP84_009019</name>
</gene>
<dbReference type="Proteomes" id="UP000578449">
    <property type="component" value="Unassembled WGS sequence"/>
</dbReference>
<comment type="caution">
    <text evidence="1">The sequence shown here is derived from an EMBL/GenBank/DDBJ whole genome shotgun (WGS) entry which is preliminary data.</text>
</comment>
<protein>
    <submittedName>
        <fullName evidence="1">Uncharacterized protein</fullName>
    </submittedName>
</protein>
<dbReference type="RefSeq" id="WP_185056092.1">
    <property type="nucleotide sequence ID" value="NZ_BAABIX010000026.1"/>
</dbReference>
<keyword evidence="2" id="KW-1185">Reference proteome</keyword>
<sequence length="67" mass="6999">MLAAHDASTTAGPVYGEDVARLDRARERLRATLGEDRYTAAVHHGTALGDHGALALARSLSPGGRDC</sequence>
<evidence type="ECO:0000313" key="2">
    <source>
        <dbReference type="Proteomes" id="UP000578449"/>
    </source>
</evidence>
<reference evidence="1 2" key="1">
    <citation type="submission" date="2020-08" db="EMBL/GenBank/DDBJ databases">
        <title>Genomic Encyclopedia of Type Strains, Phase IV (KMG-IV): sequencing the most valuable type-strain genomes for metagenomic binning, comparative biology and taxonomic classification.</title>
        <authorList>
            <person name="Goeker M."/>
        </authorList>
    </citation>
    <scope>NUCLEOTIDE SEQUENCE [LARGE SCALE GENOMIC DNA]</scope>
    <source>
        <strain evidence="1 2">DSM 45615</strain>
    </source>
</reference>